<dbReference type="PROSITE" id="PS50943">
    <property type="entry name" value="HTH_CROC1"/>
    <property type="match status" value="1"/>
</dbReference>
<dbReference type="Gene3D" id="1.10.357.10">
    <property type="entry name" value="Tetracycline Repressor, domain 2"/>
    <property type="match status" value="1"/>
</dbReference>
<dbReference type="SUPFAM" id="SSF46689">
    <property type="entry name" value="Homeodomain-like"/>
    <property type="match status" value="1"/>
</dbReference>
<evidence type="ECO:0000256" key="2">
    <source>
        <dbReference type="PROSITE-ProRule" id="PRU00335"/>
    </source>
</evidence>
<gene>
    <name evidence="6" type="ORF">F8M49_01775</name>
</gene>
<dbReference type="Proteomes" id="UP001275440">
    <property type="component" value="Unassembled WGS sequence"/>
</dbReference>
<feature type="DNA-binding region" description="H-T-H motif" evidence="2">
    <location>
        <begin position="133"/>
        <end position="152"/>
    </location>
</feature>
<evidence type="ECO:0000259" key="5">
    <source>
        <dbReference type="PROSITE" id="PS50977"/>
    </source>
</evidence>
<protein>
    <submittedName>
        <fullName evidence="6">TetR family transcriptional regulator</fullName>
    </submittedName>
</protein>
<dbReference type="SUPFAM" id="SSF48498">
    <property type="entry name" value="Tetracyclin repressor-like, C-terminal domain"/>
    <property type="match status" value="1"/>
</dbReference>
<evidence type="ECO:0000313" key="6">
    <source>
        <dbReference type="EMBL" id="MDV2474458.1"/>
    </source>
</evidence>
<keyword evidence="1 2" id="KW-0238">DNA-binding</keyword>
<organism evidence="6 7">
    <name type="scientific">Rhodococcus zopfii</name>
    <dbReference type="NCBI Taxonomy" id="43772"/>
    <lineage>
        <taxon>Bacteria</taxon>
        <taxon>Bacillati</taxon>
        <taxon>Actinomycetota</taxon>
        <taxon>Actinomycetes</taxon>
        <taxon>Mycobacteriales</taxon>
        <taxon>Nocardiaceae</taxon>
        <taxon>Rhodococcus</taxon>
    </lineage>
</organism>
<evidence type="ECO:0000259" key="4">
    <source>
        <dbReference type="PROSITE" id="PS50943"/>
    </source>
</evidence>
<dbReference type="InterPro" id="IPR036271">
    <property type="entry name" value="Tet_transcr_reg_TetR-rel_C_sf"/>
</dbReference>
<dbReference type="InterPro" id="IPR041490">
    <property type="entry name" value="KstR2_TetR_C"/>
</dbReference>
<dbReference type="InterPro" id="IPR009057">
    <property type="entry name" value="Homeodomain-like_sf"/>
</dbReference>
<dbReference type="Pfam" id="PF17932">
    <property type="entry name" value="TetR_C_24"/>
    <property type="match status" value="1"/>
</dbReference>
<dbReference type="Gene3D" id="1.10.260.40">
    <property type="entry name" value="lambda repressor-like DNA-binding domains"/>
    <property type="match status" value="1"/>
</dbReference>
<feature type="domain" description="HTH cro/C1-type" evidence="4">
    <location>
        <begin position="16"/>
        <end position="70"/>
    </location>
</feature>
<dbReference type="InterPro" id="IPR001647">
    <property type="entry name" value="HTH_TetR"/>
</dbReference>
<evidence type="ECO:0000256" key="3">
    <source>
        <dbReference type="SAM" id="MobiDB-lite"/>
    </source>
</evidence>
<feature type="region of interest" description="Disordered" evidence="3">
    <location>
        <begin position="70"/>
        <end position="94"/>
    </location>
</feature>
<dbReference type="PROSITE" id="PS50977">
    <property type="entry name" value="HTH_TETR_2"/>
    <property type="match status" value="1"/>
</dbReference>
<keyword evidence="7" id="KW-1185">Reference proteome</keyword>
<dbReference type="Pfam" id="PF00440">
    <property type="entry name" value="TetR_N"/>
    <property type="match status" value="1"/>
</dbReference>
<comment type="caution">
    <text evidence="6">The sequence shown here is derived from an EMBL/GenBank/DDBJ whole genome shotgun (WGS) entry which is preliminary data.</text>
</comment>
<dbReference type="InterPro" id="IPR023772">
    <property type="entry name" value="DNA-bd_HTH_TetR-type_CS"/>
</dbReference>
<dbReference type="EMBL" id="WBMO01000001">
    <property type="protein sequence ID" value="MDV2474458.1"/>
    <property type="molecule type" value="Genomic_DNA"/>
</dbReference>
<name>A0ABU3WLZ6_9NOCA</name>
<feature type="domain" description="HTH tetR-type" evidence="5">
    <location>
        <begin position="110"/>
        <end position="170"/>
    </location>
</feature>
<evidence type="ECO:0000313" key="7">
    <source>
        <dbReference type="Proteomes" id="UP001275440"/>
    </source>
</evidence>
<sequence>MGSSEVGARESTGARVRSARTAREMSLRALARRIDVSPATLSQIENGRTNLTVDRLNRIADALGTTPADILEVRPPSRPGPFGEAGTSAGIPAGSATDHEGPLQWRRYEPLVLTPVVQAALNEMSAVGYHGTSMRDISKRCGLSVPGIYNYFKSKQDILMTIYQVTMDDLARRTEAALAEGVGQEPVAVFSLLVENLALYHTHRRELGFIGTSEMRALTPENRRIIAAKRNWQQAVVDEQVLAAVHAGAFHVRNPEDASRAVVSMCTALPTWWSEGGRMSAEEVAQLYVGYALDLMKYEGAEVVRRP</sequence>
<dbReference type="PANTHER" id="PTHR30055">
    <property type="entry name" value="HTH-TYPE TRANSCRIPTIONAL REGULATOR RUTR"/>
    <property type="match status" value="1"/>
</dbReference>
<dbReference type="SUPFAM" id="SSF47413">
    <property type="entry name" value="lambda repressor-like DNA-binding domains"/>
    <property type="match status" value="1"/>
</dbReference>
<dbReference type="Pfam" id="PF01381">
    <property type="entry name" value="HTH_3"/>
    <property type="match status" value="1"/>
</dbReference>
<dbReference type="InterPro" id="IPR050109">
    <property type="entry name" value="HTH-type_TetR-like_transc_reg"/>
</dbReference>
<feature type="region of interest" description="Disordered" evidence="3">
    <location>
        <begin position="1"/>
        <end position="20"/>
    </location>
</feature>
<dbReference type="CDD" id="cd00093">
    <property type="entry name" value="HTH_XRE"/>
    <property type="match status" value="1"/>
</dbReference>
<reference evidence="6 7" key="1">
    <citation type="submission" date="2019-10" db="EMBL/GenBank/DDBJ databases">
        <title>Draft Genome Assembly of Rhodococcus zopfii DSM44189.</title>
        <authorList>
            <person name="Sutton J.M."/>
            <person name="Akob D.M."/>
            <person name="Bushman T.J."/>
        </authorList>
    </citation>
    <scope>NUCLEOTIDE SEQUENCE [LARGE SCALE GENOMIC DNA]</scope>
    <source>
        <strain evidence="6 7">DSM 44189</strain>
    </source>
</reference>
<evidence type="ECO:0000256" key="1">
    <source>
        <dbReference type="ARBA" id="ARBA00023125"/>
    </source>
</evidence>
<dbReference type="SMART" id="SM00530">
    <property type="entry name" value="HTH_XRE"/>
    <property type="match status" value="2"/>
</dbReference>
<dbReference type="PROSITE" id="PS01081">
    <property type="entry name" value="HTH_TETR_1"/>
    <property type="match status" value="1"/>
</dbReference>
<dbReference type="PRINTS" id="PR00455">
    <property type="entry name" value="HTHTETR"/>
</dbReference>
<dbReference type="PANTHER" id="PTHR30055:SF237">
    <property type="entry name" value="TRANSCRIPTIONAL REPRESSOR MCE3R"/>
    <property type="match status" value="1"/>
</dbReference>
<dbReference type="InterPro" id="IPR010982">
    <property type="entry name" value="Lambda_DNA-bd_dom_sf"/>
</dbReference>
<dbReference type="InterPro" id="IPR001387">
    <property type="entry name" value="Cro/C1-type_HTH"/>
</dbReference>
<proteinExistence type="predicted"/>
<accession>A0ABU3WLZ6</accession>